<proteinExistence type="predicted"/>
<evidence type="ECO:0000313" key="1">
    <source>
        <dbReference type="EMBL" id="JAS94384.1"/>
    </source>
</evidence>
<sequence length="404" mass="45658">TSTNELIAEMRSDINDLSFDNIHLSDTDAEDEPLVSLGHADDVVSTPPEEDKACSLIPHEVQYLTQEDVSKESSQDDSCAVNRTHSQQIHSKEFVPSCESETLDDKSVDGFFPNVSEIYQSSSSHKNLHHSKKFCQFNNKIYFPLNSELSYDYFQQDCCSPCNQNTNEDEEEYELLSESSHELINVEGEEESFDLERSYHATNPFVNSIFSSSVPSSLVISIDGPPNVQDDSGGKEKEINTITVVAEVERPKEVVNWEEALEVQLNVTEPGKTSETDNEEEGDDIIQSREYWSNVGLMVEHDADPTYLGPSIVPGIESLKGVKRVQEKCLGHETDDGIWVSKSQSMDDCVLQTKQEFKEDEKVNYLSFPRGVEEKKKKKRLLSRISTSIFCVFRSKKKDSKLHS</sequence>
<protein>
    <submittedName>
        <fullName evidence="1">Uncharacterized protein</fullName>
    </submittedName>
</protein>
<organism evidence="1">
    <name type="scientific">Homalodisca liturata</name>
    <dbReference type="NCBI Taxonomy" id="320908"/>
    <lineage>
        <taxon>Eukaryota</taxon>
        <taxon>Metazoa</taxon>
        <taxon>Ecdysozoa</taxon>
        <taxon>Arthropoda</taxon>
        <taxon>Hexapoda</taxon>
        <taxon>Insecta</taxon>
        <taxon>Pterygota</taxon>
        <taxon>Neoptera</taxon>
        <taxon>Paraneoptera</taxon>
        <taxon>Hemiptera</taxon>
        <taxon>Auchenorrhyncha</taxon>
        <taxon>Membracoidea</taxon>
        <taxon>Cicadellidae</taxon>
        <taxon>Cicadellinae</taxon>
        <taxon>Proconiini</taxon>
        <taxon>Homalodisca</taxon>
    </lineage>
</organism>
<feature type="non-terminal residue" evidence="1">
    <location>
        <position position="1"/>
    </location>
</feature>
<reference evidence="1" key="1">
    <citation type="submission" date="2015-11" db="EMBL/GenBank/DDBJ databases">
        <title>De novo transcriptome assembly of four potential Pierce s Disease insect vectors from Arizona vineyards.</title>
        <authorList>
            <person name="Tassone E.E."/>
        </authorList>
    </citation>
    <scope>NUCLEOTIDE SEQUENCE</scope>
</reference>
<dbReference type="AlphaFoldDB" id="A0A1B6J5D1"/>
<accession>A0A1B6J5D1</accession>
<name>A0A1B6J5D1_9HEMI</name>
<dbReference type="EMBL" id="GECU01013322">
    <property type="protein sequence ID" value="JAS94384.1"/>
    <property type="molecule type" value="Transcribed_RNA"/>
</dbReference>
<gene>
    <name evidence="1" type="ORF">g.11267</name>
</gene>